<dbReference type="GeneID" id="71777595"/>
<name>A0A080WKT1_TRIRC</name>
<feature type="region of interest" description="Disordered" evidence="1">
    <location>
        <begin position="1"/>
        <end position="20"/>
    </location>
</feature>
<dbReference type="AlphaFoldDB" id="A0A080WKT1"/>
<evidence type="ECO:0000313" key="3">
    <source>
        <dbReference type="Proteomes" id="UP000008864"/>
    </source>
</evidence>
<dbReference type="EMBL" id="GG700654">
    <property type="protein sequence ID" value="KFL62229.1"/>
    <property type="molecule type" value="Genomic_DNA"/>
</dbReference>
<sequence>MGTEIQESKPSKEVEQGLGRTKTQMPLSLGACIGYLPSGGRFYRPNGYRKLDCQKAHKTHDGKGRLNNPQKQTAREHHLGHSSHRLDGLLGDPHDHGHGRLGHRGHRTCHHGRTWHSGRRLCDHSHHDNRDDCHGHCRNRSENCDSRHRIGVHGHHTHRDDRHSDHNDRLDCVHEVLVFIFVFSKSLLSIVETQGETIPRLGGPKYFPGVGVLGRLRRAFSMLKVRPSITSPCRPSLAASAWSGVAMFTNPNPRDSLV</sequence>
<feature type="compositionally biased region" description="Basic and acidic residues" evidence="1">
    <location>
        <begin position="1"/>
        <end position="15"/>
    </location>
</feature>
<dbReference type="Proteomes" id="UP000008864">
    <property type="component" value="Unassembled WGS sequence"/>
</dbReference>
<dbReference type="VEuPathDB" id="FungiDB:TERG_12388"/>
<keyword evidence="3" id="KW-1185">Reference proteome</keyword>
<protein>
    <submittedName>
        <fullName evidence="2">Uncharacterized protein</fullName>
    </submittedName>
</protein>
<organism evidence="2 3">
    <name type="scientific">Trichophyton rubrum (strain ATCC MYA-4607 / CBS 118892)</name>
    <name type="common">Athlete's foot fungus</name>
    <dbReference type="NCBI Taxonomy" id="559305"/>
    <lineage>
        <taxon>Eukaryota</taxon>
        <taxon>Fungi</taxon>
        <taxon>Dikarya</taxon>
        <taxon>Ascomycota</taxon>
        <taxon>Pezizomycotina</taxon>
        <taxon>Eurotiomycetes</taxon>
        <taxon>Eurotiomycetidae</taxon>
        <taxon>Onygenales</taxon>
        <taxon>Arthrodermataceae</taxon>
        <taxon>Trichophyton</taxon>
    </lineage>
</organism>
<evidence type="ECO:0000256" key="1">
    <source>
        <dbReference type="SAM" id="MobiDB-lite"/>
    </source>
</evidence>
<feature type="region of interest" description="Disordered" evidence="1">
    <location>
        <begin position="57"/>
        <end position="84"/>
    </location>
</feature>
<dbReference type="HOGENOM" id="CLU_1078445_0_0_1"/>
<proteinExistence type="predicted"/>
<reference evidence="3" key="1">
    <citation type="journal article" date="2012" name="MBio">
        <title>Comparative genome analysis of Trichophyton rubrum and related dermatophytes reveals candidate genes involved in infection.</title>
        <authorList>
            <person name="Martinez D.A."/>
            <person name="Oliver B.G."/>
            <person name="Graeser Y."/>
            <person name="Goldberg J.M."/>
            <person name="Li W."/>
            <person name="Martinez-Rossi N.M."/>
            <person name="Monod M."/>
            <person name="Shelest E."/>
            <person name="Barton R.C."/>
            <person name="Birch E."/>
            <person name="Brakhage A.A."/>
            <person name="Chen Z."/>
            <person name="Gurr S.J."/>
            <person name="Heiman D."/>
            <person name="Heitman J."/>
            <person name="Kosti I."/>
            <person name="Rossi A."/>
            <person name="Saif S."/>
            <person name="Samalova M."/>
            <person name="Saunders C.W."/>
            <person name="Shea T."/>
            <person name="Summerbell R.C."/>
            <person name="Xu J."/>
            <person name="Young S."/>
            <person name="Zeng Q."/>
            <person name="Birren B.W."/>
            <person name="Cuomo C.A."/>
            <person name="White T.C."/>
        </authorList>
    </citation>
    <scope>NUCLEOTIDE SEQUENCE [LARGE SCALE GENOMIC DNA]</scope>
    <source>
        <strain evidence="3">ATCC MYA-4607 / CBS 118892</strain>
    </source>
</reference>
<feature type="compositionally biased region" description="Basic and acidic residues" evidence="1">
    <location>
        <begin position="73"/>
        <end position="84"/>
    </location>
</feature>
<dbReference type="RefSeq" id="XP_047606830.1">
    <property type="nucleotide sequence ID" value="XM_047751350.1"/>
</dbReference>
<evidence type="ECO:0000313" key="2">
    <source>
        <dbReference type="EMBL" id="KFL62229.1"/>
    </source>
</evidence>
<gene>
    <name evidence="2" type="ORF">TERG_12388</name>
</gene>
<dbReference type="InParanoid" id="A0A080WKT1"/>
<accession>A0A080WKT1</accession>